<protein>
    <submittedName>
        <fullName evidence="2">Seryl-tRNA(Sec) selenium transferase</fullName>
    </submittedName>
</protein>
<dbReference type="GO" id="GO:0016740">
    <property type="term" value="F:transferase activity"/>
    <property type="evidence" value="ECO:0007669"/>
    <property type="project" value="UniProtKB-KW"/>
</dbReference>
<comment type="caution">
    <text evidence="2">The sequence shown here is derived from an EMBL/GenBank/DDBJ whole genome shotgun (WGS) entry which is preliminary data.</text>
</comment>
<dbReference type="AlphaFoldDB" id="A0A7W3PP74"/>
<dbReference type="EMBL" id="JACGWU010000002">
    <property type="protein sequence ID" value="MBA8828918.1"/>
    <property type="molecule type" value="Genomic_DNA"/>
</dbReference>
<keyword evidence="2" id="KW-0808">Transferase</keyword>
<proteinExistence type="predicted"/>
<dbReference type="RefSeq" id="WP_182484359.1">
    <property type="nucleotide sequence ID" value="NZ_JACGWU010000002.1"/>
</dbReference>
<name>A0A7W3PP74_9MICO</name>
<evidence type="ECO:0000256" key="1">
    <source>
        <dbReference type="SAM" id="Phobius"/>
    </source>
</evidence>
<reference evidence="2 3" key="1">
    <citation type="submission" date="2020-07" db="EMBL/GenBank/DDBJ databases">
        <title>Sequencing the genomes of 1000 actinobacteria strains.</title>
        <authorList>
            <person name="Klenk H.-P."/>
        </authorList>
    </citation>
    <scope>NUCLEOTIDE SEQUENCE [LARGE SCALE GENOMIC DNA]</scope>
    <source>
        <strain evidence="2 3">DSM 23737</strain>
    </source>
</reference>
<evidence type="ECO:0000313" key="3">
    <source>
        <dbReference type="Proteomes" id="UP000524237"/>
    </source>
</evidence>
<dbReference type="InterPro" id="IPR015421">
    <property type="entry name" value="PyrdxlP-dep_Trfase_major"/>
</dbReference>
<keyword evidence="3" id="KW-1185">Reference proteome</keyword>
<dbReference type="Gene3D" id="3.40.640.10">
    <property type="entry name" value="Type I PLP-dependent aspartate aminotransferase-like (Major domain)"/>
    <property type="match status" value="1"/>
</dbReference>
<gene>
    <name evidence="2" type="ORF">FB555_001016</name>
</gene>
<sequence length="313" mass="34082">MNVYEPLGAARVLNGVRPATRRDGMSLHPDGSSAVPEALTSWVSMDVLERAAGKRLSELLRVTSIYFTTGAFAALFLATAATMARGRADLKEQLPNTKGMKHKVIIQSPHRDPYDRTAVASDATLVPIGYPDSIYAGELECVLDERFRRPQASGLLSGTPEFLDVIVLQHQDVDESEVTWPRHYGLTNPTTPPCHGIGRPMKVGREQIVGLLTTIERYVDHPCVDEQTGLIELDLVEQIVRDNGAIGVERLLDPALHVEFLRLAVSNTGSTADIFALDRPAYRGESEAWRNVLTVDNMALAAAGEGGCSARPS</sequence>
<evidence type="ECO:0000313" key="2">
    <source>
        <dbReference type="EMBL" id="MBA8828918.1"/>
    </source>
</evidence>
<dbReference type="Proteomes" id="UP000524237">
    <property type="component" value="Unassembled WGS sequence"/>
</dbReference>
<accession>A0A7W3PP74</accession>
<keyword evidence="1" id="KW-1133">Transmembrane helix</keyword>
<feature type="transmembrane region" description="Helical" evidence="1">
    <location>
        <begin position="65"/>
        <end position="84"/>
    </location>
</feature>
<organism evidence="2 3">
    <name type="scientific">Alpinimonas psychrophila</name>
    <dbReference type="NCBI Taxonomy" id="748908"/>
    <lineage>
        <taxon>Bacteria</taxon>
        <taxon>Bacillati</taxon>
        <taxon>Actinomycetota</taxon>
        <taxon>Actinomycetes</taxon>
        <taxon>Micrococcales</taxon>
        <taxon>Microbacteriaceae</taxon>
        <taxon>Alpinimonas</taxon>
    </lineage>
</organism>
<keyword evidence="1" id="KW-0472">Membrane</keyword>
<keyword evidence="1" id="KW-0812">Transmembrane</keyword>